<accession>A0ABT3A4G4</accession>
<evidence type="ECO:0000313" key="3">
    <source>
        <dbReference type="Proteomes" id="UP001652504"/>
    </source>
</evidence>
<organism evidence="2 3">
    <name type="scientific">Fluctibacter corallii</name>
    <dbReference type="NCBI Taxonomy" id="2984329"/>
    <lineage>
        <taxon>Bacteria</taxon>
        <taxon>Pseudomonadati</taxon>
        <taxon>Pseudomonadota</taxon>
        <taxon>Gammaproteobacteria</taxon>
        <taxon>Alteromonadales</taxon>
        <taxon>Alteromonadaceae</taxon>
        <taxon>Fluctibacter</taxon>
    </lineage>
</organism>
<dbReference type="SUPFAM" id="SSF53448">
    <property type="entry name" value="Nucleotide-diphospho-sugar transferases"/>
    <property type="match status" value="1"/>
</dbReference>
<dbReference type="PANTHER" id="PTHR43685">
    <property type="entry name" value="GLYCOSYLTRANSFERASE"/>
    <property type="match status" value="1"/>
</dbReference>
<dbReference type="RefSeq" id="WP_263710474.1">
    <property type="nucleotide sequence ID" value="NZ_JAOWKX010000001.1"/>
</dbReference>
<dbReference type="Pfam" id="PF00535">
    <property type="entry name" value="Glycos_transf_2"/>
    <property type="match status" value="1"/>
</dbReference>
<dbReference type="Proteomes" id="UP001652504">
    <property type="component" value="Unassembled WGS sequence"/>
</dbReference>
<dbReference type="EMBL" id="JAOWKX010000001">
    <property type="protein sequence ID" value="MCV2883276.1"/>
    <property type="molecule type" value="Genomic_DNA"/>
</dbReference>
<name>A0ABT3A4G4_9ALTE</name>
<proteinExistence type="predicted"/>
<reference evidence="2 3" key="1">
    <citation type="submission" date="2022-10" db="EMBL/GenBank/DDBJ databases">
        <title>Aestuariibacter sp. AA17 isolated from Montipora capitata coral fragment.</title>
        <authorList>
            <person name="Emsley S.A."/>
            <person name="Pfannmuller K.M."/>
            <person name="Loughran R.M."/>
            <person name="Shlafstein M."/>
            <person name="Papke E."/>
            <person name="Saw J.H."/>
            <person name="Ushijima B."/>
            <person name="Videau P."/>
        </authorList>
    </citation>
    <scope>NUCLEOTIDE SEQUENCE [LARGE SCALE GENOMIC DNA]</scope>
    <source>
        <strain evidence="2 3">AA17</strain>
    </source>
</reference>
<dbReference type="CDD" id="cd00761">
    <property type="entry name" value="Glyco_tranf_GTA_type"/>
    <property type="match status" value="1"/>
</dbReference>
<evidence type="ECO:0000313" key="2">
    <source>
        <dbReference type="EMBL" id="MCV2883276.1"/>
    </source>
</evidence>
<dbReference type="InterPro" id="IPR029044">
    <property type="entry name" value="Nucleotide-diphossugar_trans"/>
</dbReference>
<comment type="caution">
    <text evidence="2">The sequence shown here is derived from an EMBL/GenBank/DDBJ whole genome shotgun (WGS) entry which is preliminary data.</text>
</comment>
<feature type="domain" description="Glycosyltransferase 2-like" evidence="1">
    <location>
        <begin position="8"/>
        <end position="130"/>
    </location>
</feature>
<dbReference type="PANTHER" id="PTHR43685:SF2">
    <property type="entry name" value="GLYCOSYLTRANSFERASE 2-LIKE DOMAIN-CONTAINING PROTEIN"/>
    <property type="match status" value="1"/>
</dbReference>
<sequence>MINSPLVSIVMPHYNRAHAVQSSILSVVKQTYENWELIIVDDGSEDVALLKSFIASLGDERIRLICHSTNLNGAQARNTGINNATGQYLAFLDSDDLWQDDKLYVQLQHITQNNDKHVLYTQLRCYNSEKPSDITVKPENAIAEDESLGNYLFVHAGVMQTSSLFMHTSFAKGLLFNPELKRHQDYDFLLRAEQAGAKFTFIHETLVDYIWIASERITFKSISVERSLSWLEEYKGFLSPEARVGFLLKEVSNTALRTKKLHPLFAYARTHHTVSECMQITMGLVGAGWRLLLGKIKRTLA</sequence>
<evidence type="ECO:0000259" key="1">
    <source>
        <dbReference type="Pfam" id="PF00535"/>
    </source>
</evidence>
<dbReference type="Gene3D" id="3.90.550.10">
    <property type="entry name" value="Spore Coat Polysaccharide Biosynthesis Protein SpsA, Chain A"/>
    <property type="match status" value="1"/>
</dbReference>
<gene>
    <name evidence="2" type="ORF">OE749_01025</name>
</gene>
<dbReference type="InterPro" id="IPR001173">
    <property type="entry name" value="Glyco_trans_2-like"/>
</dbReference>
<keyword evidence="3" id="KW-1185">Reference proteome</keyword>
<dbReference type="InterPro" id="IPR050834">
    <property type="entry name" value="Glycosyltransf_2"/>
</dbReference>
<protein>
    <submittedName>
        <fullName evidence="2">Glycosyltransferase family 2 protein</fullName>
    </submittedName>
</protein>